<keyword evidence="2" id="KW-1185">Reference proteome</keyword>
<organism evidence="1 2">
    <name type="scientific">Smittium mucronatum</name>
    <dbReference type="NCBI Taxonomy" id="133383"/>
    <lineage>
        <taxon>Eukaryota</taxon>
        <taxon>Fungi</taxon>
        <taxon>Fungi incertae sedis</taxon>
        <taxon>Zoopagomycota</taxon>
        <taxon>Kickxellomycotina</taxon>
        <taxon>Harpellomycetes</taxon>
        <taxon>Harpellales</taxon>
        <taxon>Legeriomycetaceae</taxon>
        <taxon>Smittium</taxon>
    </lineage>
</organism>
<reference evidence="1 2" key="1">
    <citation type="journal article" date="2016" name="Mol. Biol. Evol.">
        <title>Genome-Wide Survey of Gut Fungi (Harpellales) Reveals the First Horizontally Transferred Ubiquitin Gene from a Mosquito Host.</title>
        <authorList>
            <person name="Wang Y."/>
            <person name="White M.M."/>
            <person name="Kvist S."/>
            <person name="Moncalvo J.M."/>
        </authorList>
    </citation>
    <scope>NUCLEOTIDE SEQUENCE [LARGE SCALE GENOMIC DNA]</scope>
    <source>
        <strain evidence="1 2">ALG-7-W6</strain>
    </source>
</reference>
<dbReference type="Proteomes" id="UP000187455">
    <property type="component" value="Unassembled WGS sequence"/>
</dbReference>
<dbReference type="AlphaFoldDB" id="A0A1R0GW94"/>
<comment type="caution">
    <text evidence="1">The sequence shown here is derived from an EMBL/GenBank/DDBJ whole genome shotgun (WGS) entry which is preliminary data.</text>
</comment>
<evidence type="ECO:0000313" key="2">
    <source>
        <dbReference type="Proteomes" id="UP000187455"/>
    </source>
</evidence>
<proteinExistence type="predicted"/>
<gene>
    <name evidence="1" type="ORF">AYI68_g4748</name>
</gene>
<sequence>MSFSTIPNPDSLKLEKYVFYPQLSSDPFHCGRITNIGNQSYLFVDFGLNRLDSGFAHAKAFAPTNRYISTFQEAVCSVESLSDL</sequence>
<protein>
    <submittedName>
        <fullName evidence="1">Uncharacterized protein</fullName>
    </submittedName>
</protein>
<dbReference type="EMBL" id="LSSL01002719">
    <property type="protein sequence ID" value="OLY81147.1"/>
    <property type="molecule type" value="Genomic_DNA"/>
</dbReference>
<evidence type="ECO:0000313" key="1">
    <source>
        <dbReference type="EMBL" id="OLY81147.1"/>
    </source>
</evidence>
<name>A0A1R0GW94_9FUNG</name>
<accession>A0A1R0GW94</accession>